<name>A0A926E6W7_9FIRM</name>
<feature type="domain" description="Double zinc ribbon" evidence="2">
    <location>
        <begin position="14"/>
        <end position="75"/>
    </location>
</feature>
<evidence type="ECO:0000313" key="4">
    <source>
        <dbReference type="Proteomes" id="UP000610862"/>
    </source>
</evidence>
<sequence length="253" mass="28930">MIKRVLERAGKIIFEAIFPSNIYCISCGSLIDKTRNYSLCDKCMGKLHWINGRTCDKCGKALPQTYKGRFCYDCMTYSHYFSKGYSCLTYGMYERELLFDFKYRGKSYLAEKFADILYDRMACEDIQIDVIIPIPVGAERLRKRGYDQSVLMADNLSARWCVPVAKDILLRKRDTPFLRGLSPVERENVLKNVFCISQTGQKTVRSKRILLVDDIYTTGSTADACSKELLEKGAEDIFLLTLASGGNRKPKMV</sequence>
<reference evidence="3" key="1">
    <citation type="submission" date="2020-08" db="EMBL/GenBank/DDBJ databases">
        <title>Genome public.</title>
        <authorList>
            <person name="Liu C."/>
            <person name="Sun Q."/>
        </authorList>
    </citation>
    <scope>NUCLEOTIDE SEQUENCE</scope>
    <source>
        <strain evidence="3">NSJ-24</strain>
    </source>
</reference>
<dbReference type="Proteomes" id="UP000610862">
    <property type="component" value="Unassembled WGS sequence"/>
</dbReference>
<dbReference type="InterPro" id="IPR051910">
    <property type="entry name" value="ComF/GntX_DNA_util-trans"/>
</dbReference>
<gene>
    <name evidence="3" type="ORF">H8692_05855</name>
</gene>
<evidence type="ECO:0000256" key="1">
    <source>
        <dbReference type="ARBA" id="ARBA00008007"/>
    </source>
</evidence>
<proteinExistence type="inferred from homology"/>
<dbReference type="PANTHER" id="PTHR47505">
    <property type="entry name" value="DNA UTILIZATION PROTEIN YHGH"/>
    <property type="match status" value="1"/>
</dbReference>
<dbReference type="InterPro" id="IPR000836">
    <property type="entry name" value="PRTase_dom"/>
</dbReference>
<dbReference type="SUPFAM" id="SSF53271">
    <property type="entry name" value="PRTase-like"/>
    <property type="match status" value="1"/>
</dbReference>
<dbReference type="Gene3D" id="3.40.50.2020">
    <property type="match status" value="1"/>
</dbReference>
<evidence type="ECO:0000259" key="2">
    <source>
        <dbReference type="Pfam" id="PF18912"/>
    </source>
</evidence>
<dbReference type="PANTHER" id="PTHR47505:SF1">
    <property type="entry name" value="DNA UTILIZATION PROTEIN YHGH"/>
    <property type="match status" value="1"/>
</dbReference>
<comment type="caution">
    <text evidence="3">The sequence shown here is derived from an EMBL/GenBank/DDBJ whole genome shotgun (WGS) entry which is preliminary data.</text>
</comment>
<dbReference type="RefSeq" id="WP_187525228.1">
    <property type="nucleotide sequence ID" value="NZ_JACRTA010000002.1"/>
</dbReference>
<dbReference type="EMBL" id="JACRTA010000002">
    <property type="protein sequence ID" value="MBC8568288.1"/>
    <property type="molecule type" value="Genomic_DNA"/>
</dbReference>
<dbReference type="AlphaFoldDB" id="A0A926E6W7"/>
<protein>
    <submittedName>
        <fullName evidence="3">ComF family protein</fullName>
    </submittedName>
</protein>
<dbReference type="Pfam" id="PF18912">
    <property type="entry name" value="DZR_2"/>
    <property type="match status" value="1"/>
</dbReference>
<dbReference type="InterPro" id="IPR044005">
    <property type="entry name" value="DZR_2"/>
</dbReference>
<organism evidence="3 4">
    <name type="scientific">Lentihominibacter hominis</name>
    <dbReference type="NCBI Taxonomy" id="2763645"/>
    <lineage>
        <taxon>Bacteria</taxon>
        <taxon>Bacillati</taxon>
        <taxon>Bacillota</taxon>
        <taxon>Clostridia</taxon>
        <taxon>Peptostreptococcales</taxon>
        <taxon>Anaerovoracaceae</taxon>
        <taxon>Lentihominibacter</taxon>
    </lineage>
</organism>
<evidence type="ECO:0000313" key="3">
    <source>
        <dbReference type="EMBL" id="MBC8568288.1"/>
    </source>
</evidence>
<accession>A0A926E6W7</accession>
<keyword evidence="4" id="KW-1185">Reference proteome</keyword>
<dbReference type="CDD" id="cd06223">
    <property type="entry name" value="PRTases_typeI"/>
    <property type="match status" value="1"/>
</dbReference>
<dbReference type="InterPro" id="IPR029057">
    <property type="entry name" value="PRTase-like"/>
</dbReference>
<comment type="similarity">
    <text evidence="1">Belongs to the ComF/GntX family.</text>
</comment>